<dbReference type="Proteomes" id="UP001163321">
    <property type="component" value="Chromosome 10"/>
</dbReference>
<protein>
    <submittedName>
        <fullName evidence="1">Uncharacterized protein</fullName>
    </submittedName>
</protein>
<proteinExistence type="predicted"/>
<evidence type="ECO:0000313" key="2">
    <source>
        <dbReference type="Proteomes" id="UP001163321"/>
    </source>
</evidence>
<organism evidence="1 2">
    <name type="scientific">Peronosclerospora sorghi</name>
    <dbReference type="NCBI Taxonomy" id="230839"/>
    <lineage>
        <taxon>Eukaryota</taxon>
        <taxon>Sar</taxon>
        <taxon>Stramenopiles</taxon>
        <taxon>Oomycota</taxon>
        <taxon>Peronosporomycetes</taxon>
        <taxon>Peronosporales</taxon>
        <taxon>Peronosporaceae</taxon>
        <taxon>Peronosclerospora</taxon>
    </lineage>
</organism>
<keyword evidence="2" id="KW-1185">Reference proteome</keyword>
<evidence type="ECO:0000313" key="1">
    <source>
        <dbReference type="EMBL" id="KAI9920470.1"/>
    </source>
</evidence>
<name>A0ACC0WNL4_9STRA</name>
<comment type="caution">
    <text evidence="1">The sequence shown here is derived from an EMBL/GenBank/DDBJ whole genome shotgun (WGS) entry which is preliminary data.</text>
</comment>
<sequence length="66" mass="7019">MLVDAEQYEDPDGCMSFSDEEEASAATYKEADPSVGPSNNSKKKQKQRTAAAAGELPTEGDEPAPQ</sequence>
<accession>A0ACC0WNL4</accession>
<dbReference type="EMBL" id="CM047589">
    <property type="protein sequence ID" value="KAI9920470.1"/>
    <property type="molecule type" value="Genomic_DNA"/>
</dbReference>
<reference evidence="1 2" key="1">
    <citation type="journal article" date="2022" name="bioRxiv">
        <title>The genome of the oomycete Peronosclerospora sorghi, a cosmopolitan pathogen of maize and sorghum, is inflated with dispersed pseudogenes.</title>
        <authorList>
            <person name="Fletcher K."/>
            <person name="Martin F."/>
            <person name="Isakeit T."/>
            <person name="Cavanaugh K."/>
            <person name="Magill C."/>
            <person name="Michelmore R."/>
        </authorList>
    </citation>
    <scope>NUCLEOTIDE SEQUENCE [LARGE SCALE GENOMIC DNA]</scope>
    <source>
        <strain evidence="1">P6</strain>
    </source>
</reference>
<gene>
    <name evidence="1" type="ORF">PsorP6_015801</name>
</gene>